<comment type="caution">
    <text evidence="6">The sequence shown here is derived from an EMBL/GenBank/DDBJ whole genome shotgun (WGS) entry which is preliminary data.</text>
</comment>
<dbReference type="PANTHER" id="PTHR32009">
    <property type="entry name" value="TMV RESISTANCE PROTEIN N-LIKE"/>
    <property type="match status" value="1"/>
</dbReference>
<protein>
    <recommendedName>
        <fullName evidence="1">ADP-ribosyl cyclase/cyclic ADP-ribose hydrolase</fullName>
        <ecNumber evidence="1">3.2.2.6</ecNumber>
    </recommendedName>
</protein>
<dbReference type="Gene3D" id="3.40.50.10140">
    <property type="entry name" value="Toll/interleukin-1 receptor homology (TIR) domain"/>
    <property type="match status" value="1"/>
</dbReference>
<name>A0A9Q0JTF4_9MAGN</name>
<dbReference type="InterPro" id="IPR035897">
    <property type="entry name" value="Toll_tir_struct_dom_sf"/>
</dbReference>
<dbReference type="InterPro" id="IPR000157">
    <property type="entry name" value="TIR_dom"/>
</dbReference>
<evidence type="ECO:0000313" key="7">
    <source>
        <dbReference type="Proteomes" id="UP001141806"/>
    </source>
</evidence>
<evidence type="ECO:0000256" key="3">
    <source>
        <dbReference type="ARBA" id="ARBA00023027"/>
    </source>
</evidence>
<proteinExistence type="predicted"/>
<organism evidence="6 7">
    <name type="scientific">Protea cynaroides</name>
    <dbReference type="NCBI Taxonomy" id="273540"/>
    <lineage>
        <taxon>Eukaryota</taxon>
        <taxon>Viridiplantae</taxon>
        <taxon>Streptophyta</taxon>
        <taxon>Embryophyta</taxon>
        <taxon>Tracheophyta</taxon>
        <taxon>Spermatophyta</taxon>
        <taxon>Magnoliopsida</taxon>
        <taxon>Proteales</taxon>
        <taxon>Proteaceae</taxon>
        <taxon>Protea</taxon>
    </lineage>
</organism>
<evidence type="ECO:0000259" key="5">
    <source>
        <dbReference type="PROSITE" id="PS50104"/>
    </source>
</evidence>
<keyword evidence="3" id="KW-0520">NAD</keyword>
<dbReference type="PANTHER" id="PTHR32009:SF39">
    <property type="entry name" value="TIR DOMAIN-CONTAINING PROTEIN"/>
    <property type="match status" value="1"/>
</dbReference>
<dbReference type="OrthoDB" id="6160824at2759"/>
<dbReference type="SUPFAM" id="SSF52200">
    <property type="entry name" value="Toll/Interleukin receptor TIR domain"/>
    <property type="match status" value="1"/>
</dbReference>
<dbReference type="EC" id="3.2.2.6" evidence="1"/>
<dbReference type="Pfam" id="PF01582">
    <property type="entry name" value="TIR"/>
    <property type="match status" value="1"/>
</dbReference>
<gene>
    <name evidence="6" type="ORF">NE237_026718</name>
</gene>
<dbReference type="Proteomes" id="UP001141806">
    <property type="component" value="Unassembled WGS sequence"/>
</dbReference>
<evidence type="ECO:0000256" key="2">
    <source>
        <dbReference type="ARBA" id="ARBA00022801"/>
    </source>
</evidence>
<reference evidence="6" key="1">
    <citation type="journal article" date="2023" name="Plant J.">
        <title>The genome of the king protea, Protea cynaroides.</title>
        <authorList>
            <person name="Chang J."/>
            <person name="Duong T.A."/>
            <person name="Schoeman C."/>
            <person name="Ma X."/>
            <person name="Roodt D."/>
            <person name="Barker N."/>
            <person name="Li Z."/>
            <person name="Van de Peer Y."/>
            <person name="Mizrachi E."/>
        </authorList>
    </citation>
    <scope>NUCLEOTIDE SEQUENCE</scope>
    <source>
        <tissue evidence="6">Young leaves</tissue>
    </source>
</reference>
<dbReference type="SMART" id="SM00255">
    <property type="entry name" value="TIR"/>
    <property type="match status" value="1"/>
</dbReference>
<feature type="domain" description="TIR" evidence="5">
    <location>
        <begin position="20"/>
        <end position="153"/>
    </location>
</feature>
<evidence type="ECO:0000256" key="4">
    <source>
        <dbReference type="ARBA" id="ARBA00047304"/>
    </source>
</evidence>
<dbReference type="AlphaFoldDB" id="A0A9Q0JTF4"/>
<evidence type="ECO:0000313" key="6">
    <source>
        <dbReference type="EMBL" id="KAJ4949865.1"/>
    </source>
</evidence>
<dbReference type="FunFam" id="3.40.50.10140:FF:000007">
    <property type="entry name" value="Disease resistance protein (TIR-NBS-LRR class)"/>
    <property type="match status" value="1"/>
</dbReference>
<dbReference type="EMBL" id="JAMYWD010000133">
    <property type="protein sequence ID" value="KAJ4949865.1"/>
    <property type="molecule type" value="Genomic_DNA"/>
</dbReference>
<accession>A0A9Q0JTF4</accession>
<dbReference type="PROSITE" id="PS50104">
    <property type="entry name" value="TIR"/>
    <property type="match status" value="1"/>
</dbReference>
<keyword evidence="7" id="KW-1185">Reference proteome</keyword>
<dbReference type="GO" id="GO:0007165">
    <property type="term" value="P:signal transduction"/>
    <property type="evidence" value="ECO:0007669"/>
    <property type="project" value="InterPro"/>
</dbReference>
<keyword evidence="2" id="KW-0378">Hydrolase</keyword>
<dbReference type="GO" id="GO:0061809">
    <property type="term" value="F:NAD+ nucleosidase activity, cyclic ADP-ribose generating"/>
    <property type="evidence" value="ECO:0007669"/>
    <property type="project" value="UniProtKB-EC"/>
</dbReference>
<comment type="catalytic activity">
    <reaction evidence="4">
        <text>NAD(+) + H2O = ADP-D-ribose + nicotinamide + H(+)</text>
        <dbReference type="Rhea" id="RHEA:16301"/>
        <dbReference type="ChEBI" id="CHEBI:15377"/>
        <dbReference type="ChEBI" id="CHEBI:15378"/>
        <dbReference type="ChEBI" id="CHEBI:17154"/>
        <dbReference type="ChEBI" id="CHEBI:57540"/>
        <dbReference type="ChEBI" id="CHEBI:57967"/>
        <dbReference type="EC" id="3.2.2.6"/>
    </reaction>
    <physiologicalReaction direction="left-to-right" evidence="4">
        <dbReference type="Rhea" id="RHEA:16302"/>
    </physiologicalReaction>
</comment>
<sequence>MVPDWGSSASVTTTFTTGSLCSDVFLNFRGEDTRNNFTAFLNLVLKGRGIDVFVDSKKLWTGVAIGPALHKAIEGSKIFIPVFSQNYARSKWCLMELVQIAQCYISKGQMVVPIFFHVKPSHVRNQTGSFIKAFQEHEKNSDPKIVESWKRALKVVGDLKGEFIDQHT</sequence>
<evidence type="ECO:0000256" key="1">
    <source>
        <dbReference type="ARBA" id="ARBA00011982"/>
    </source>
</evidence>